<evidence type="ECO:0000256" key="7">
    <source>
        <dbReference type="SAM" id="Phobius"/>
    </source>
</evidence>
<evidence type="ECO:0000256" key="1">
    <source>
        <dbReference type="ARBA" id="ARBA00022723"/>
    </source>
</evidence>
<feature type="compositionally biased region" description="Polar residues" evidence="6">
    <location>
        <begin position="738"/>
        <end position="755"/>
    </location>
</feature>
<evidence type="ECO:0000256" key="3">
    <source>
        <dbReference type="ARBA" id="ARBA00022833"/>
    </source>
</evidence>
<reference evidence="9 10" key="1">
    <citation type="submission" date="2022-12" db="EMBL/GenBank/DDBJ databases">
        <title>Chromosome-level genome of Tegillarca granosa.</title>
        <authorList>
            <person name="Kim J."/>
        </authorList>
    </citation>
    <scope>NUCLEOTIDE SEQUENCE [LARGE SCALE GENOMIC DNA]</scope>
    <source>
        <strain evidence="9">Teg-2019</strain>
        <tissue evidence="9">Adductor muscle</tissue>
    </source>
</reference>
<keyword evidence="7" id="KW-1133">Transmembrane helix</keyword>
<feature type="region of interest" description="Disordered" evidence="6">
    <location>
        <begin position="736"/>
        <end position="774"/>
    </location>
</feature>
<proteinExistence type="predicted"/>
<organism evidence="9 10">
    <name type="scientific">Tegillarca granosa</name>
    <name type="common">Malaysian cockle</name>
    <name type="synonym">Anadara granosa</name>
    <dbReference type="NCBI Taxonomy" id="220873"/>
    <lineage>
        <taxon>Eukaryota</taxon>
        <taxon>Metazoa</taxon>
        <taxon>Spiralia</taxon>
        <taxon>Lophotrochozoa</taxon>
        <taxon>Mollusca</taxon>
        <taxon>Bivalvia</taxon>
        <taxon>Autobranchia</taxon>
        <taxon>Pteriomorphia</taxon>
        <taxon>Arcoida</taxon>
        <taxon>Arcoidea</taxon>
        <taxon>Arcidae</taxon>
        <taxon>Tegillarca</taxon>
    </lineage>
</organism>
<comment type="caution">
    <text evidence="9">The sequence shown here is derived from an EMBL/GenBank/DDBJ whole genome shotgun (WGS) entry which is preliminary data.</text>
</comment>
<dbReference type="InterPro" id="IPR024079">
    <property type="entry name" value="MetalloPept_cat_dom_sf"/>
</dbReference>
<keyword evidence="10" id="KW-1185">Reference proteome</keyword>
<dbReference type="Gene3D" id="3.40.390.10">
    <property type="entry name" value="Collagenase (Catalytic Domain)"/>
    <property type="match status" value="2"/>
</dbReference>
<evidence type="ECO:0000256" key="4">
    <source>
        <dbReference type="ARBA" id="ARBA00023157"/>
    </source>
</evidence>
<feature type="transmembrane region" description="Helical" evidence="7">
    <location>
        <begin position="619"/>
        <end position="644"/>
    </location>
</feature>
<keyword evidence="1" id="KW-0479">Metal-binding</keyword>
<dbReference type="InterPro" id="IPR041645">
    <property type="entry name" value="ADAMTS_CR_2"/>
</dbReference>
<feature type="domain" description="ADAMTS cysteine-rich" evidence="8">
    <location>
        <begin position="408"/>
        <end position="450"/>
    </location>
</feature>
<evidence type="ECO:0000256" key="5">
    <source>
        <dbReference type="ARBA" id="ARBA00023180"/>
    </source>
</evidence>
<keyword evidence="2" id="KW-0378">Hydrolase</keyword>
<dbReference type="Proteomes" id="UP001217089">
    <property type="component" value="Unassembled WGS sequence"/>
</dbReference>
<dbReference type="Gene3D" id="3.40.1620.60">
    <property type="match status" value="1"/>
</dbReference>
<feature type="compositionally biased region" description="Polar residues" evidence="6">
    <location>
        <begin position="703"/>
        <end position="717"/>
    </location>
</feature>
<name>A0ABQ9FW04_TEGGR</name>
<sequence length="774" mass="86230">MTGVWKFYLSVLVVVFFCVLEHVCIKLSDSVQSKYEEAVFVKIKDLVYSNSQIRNKRSSDMFPQSFTVRFNIKEEPVHLKMKRTEHLSIDIPTYIHNGDGIITPRQVIQDECGFYQDRAHMASITMECLQAVDNKCNFTLYGTFIHKGEQFILEETTSKGDNNGNKPSYRILQPVNSVDLGNDYVVLPELNQHYEGDRPTRRRRATGVYQVELLWYDKSTAPNLSEQKKNDAYNNIRKVYATLLNGMDLRYSNLPGYTLNINYAGIYVAETENSTSYIESINSSTLPVTVDANTTLTGFHTWVTQNLNLLPKHDHAMLFTNLGAIHDGDENSCQRNSKYIMSVIVSASQGAYAYHPWEFSSCSKSEMTSHIDAITKNHITVVLAVFVPVYGVMMSILYVLQEPYNGSFSSVCTGLWCYDVKSVTSACVLIIPGRGTTCGDKKWCINGICTSSNDAPSVVGTCIFGDTPGIYSNGQTCQQAVASTPWKCYESTFNNFCCQSCRNIYNATNTDCVYGDRADCSQITWGFPCYNNDNERSCCGTCAKYATQIPDCKYGDKAQGCVRNSCTRYTVTDYTNCCQSCYNVMTTTTQVQGTGPGATTGATVGITTGGAPGSSLPSWVIPAAAGSGGALLLIIIIITCYCCCRSSENNDEKILKKLQKERNLTNLNQPYPQRARTDNTYSYASHNKYNRQRHDIPRGYVGSNGQRGNITDRGTSVKSNVSDEHVYLDIIPPPSTYKGLQNRQGQGHNNTSNGQAYHPRGGRRYTNSDYIHPC</sequence>
<feature type="transmembrane region" description="Helical" evidence="7">
    <location>
        <begin position="6"/>
        <end position="25"/>
    </location>
</feature>
<keyword evidence="5" id="KW-0325">Glycoprotein</keyword>
<keyword evidence="3" id="KW-0862">Zinc</keyword>
<evidence type="ECO:0000256" key="6">
    <source>
        <dbReference type="SAM" id="MobiDB-lite"/>
    </source>
</evidence>
<evidence type="ECO:0000259" key="8">
    <source>
        <dbReference type="Pfam" id="PF17771"/>
    </source>
</evidence>
<feature type="compositionally biased region" description="Polar residues" evidence="6">
    <location>
        <begin position="765"/>
        <end position="774"/>
    </location>
</feature>
<dbReference type="EMBL" id="JARBDR010000141">
    <property type="protein sequence ID" value="KAJ8320470.1"/>
    <property type="molecule type" value="Genomic_DNA"/>
</dbReference>
<dbReference type="SUPFAM" id="SSF55486">
    <property type="entry name" value="Metalloproteases ('zincins'), catalytic domain"/>
    <property type="match status" value="1"/>
</dbReference>
<accession>A0ABQ9FW04</accession>
<feature type="compositionally biased region" description="Polar residues" evidence="6">
    <location>
        <begin position="678"/>
        <end position="687"/>
    </location>
</feature>
<dbReference type="Pfam" id="PF17771">
    <property type="entry name" value="ADAMTS_CR_2"/>
    <property type="match status" value="1"/>
</dbReference>
<keyword evidence="4" id="KW-1015">Disulfide bond</keyword>
<gene>
    <name evidence="9" type="ORF">KUTeg_002057</name>
</gene>
<keyword evidence="7" id="KW-0472">Membrane</keyword>
<evidence type="ECO:0000256" key="2">
    <source>
        <dbReference type="ARBA" id="ARBA00022801"/>
    </source>
</evidence>
<evidence type="ECO:0000313" key="10">
    <source>
        <dbReference type="Proteomes" id="UP001217089"/>
    </source>
</evidence>
<evidence type="ECO:0000313" key="9">
    <source>
        <dbReference type="EMBL" id="KAJ8320470.1"/>
    </source>
</evidence>
<keyword evidence="7" id="KW-0812">Transmembrane</keyword>
<feature type="region of interest" description="Disordered" evidence="6">
    <location>
        <begin position="665"/>
        <end position="717"/>
    </location>
</feature>
<protein>
    <recommendedName>
        <fullName evidence="8">ADAMTS cysteine-rich domain-containing protein</fullName>
    </recommendedName>
</protein>